<dbReference type="GO" id="GO:0016607">
    <property type="term" value="C:nuclear speck"/>
    <property type="evidence" value="ECO:0007669"/>
    <property type="project" value="UniProtKB-SubCell"/>
</dbReference>
<feature type="compositionally biased region" description="Polar residues" evidence="13">
    <location>
        <begin position="465"/>
        <end position="476"/>
    </location>
</feature>
<organism evidence="15 16">
    <name type="scientific">Plakobranchus ocellatus</name>
    <dbReference type="NCBI Taxonomy" id="259542"/>
    <lineage>
        <taxon>Eukaryota</taxon>
        <taxon>Metazoa</taxon>
        <taxon>Spiralia</taxon>
        <taxon>Lophotrochozoa</taxon>
        <taxon>Mollusca</taxon>
        <taxon>Gastropoda</taxon>
        <taxon>Heterobranchia</taxon>
        <taxon>Euthyneura</taxon>
        <taxon>Panpulmonata</taxon>
        <taxon>Sacoglossa</taxon>
        <taxon>Placobranchoidea</taxon>
        <taxon>Plakobranchidae</taxon>
        <taxon>Plakobranchus</taxon>
    </lineage>
</organism>
<dbReference type="AlphaFoldDB" id="A0AAV3ZID9"/>
<reference evidence="15 16" key="1">
    <citation type="journal article" date="2021" name="Elife">
        <title>Chloroplast acquisition without the gene transfer in kleptoplastic sea slugs, Plakobranchus ocellatus.</title>
        <authorList>
            <person name="Maeda T."/>
            <person name="Takahashi S."/>
            <person name="Yoshida T."/>
            <person name="Shimamura S."/>
            <person name="Takaki Y."/>
            <person name="Nagai Y."/>
            <person name="Toyoda A."/>
            <person name="Suzuki Y."/>
            <person name="Arimoto A."/>
            <person name="Ishii H."/>
            <person name="Satoh N."/>
            <person name="Nishiyama T."/>
            <person name="Hasebe M."/>
            <person name="Maruyama T."/>
            <person name="Minagawa J."/>
            <person name="Obokata J."/>
            <person name="Shigenobu S."/>
        </authorList>
    </citation>
    <scope>NUCLEOTIDE SEQUENCE [LARGE SCALE GENOMIC DNA]</scope>
</reference>
<dbReference type="GO" id="GO:0005516">
    <property type="term" value="F:calmodulin binding"/>
    <property type="evidence" value="ECO:0007669"/>
    <property type="project" value="UniProtKB-KW"/>
</dbReference>
<feature type="compositionally biased region" description="Polar residues" evidence="13">
    <location>
        <begin position="98"/>
        <end position="123"/>
    </location>
</feature>
<dbReference type="PANTHER" id="PTHR10270:SF161">
    <property type="entry name" value="SEX-DETERMINING REGION Y PROTEIN"/>
    <property type="match status" value="1"/>
</dbReference>
<evidence type="ECO:0000259" key="14">
    <source>
        <dbReference type="PROSITE" id="PS50118"/>
    </source>
</evidence>
<dbReference type="PANTHER" id="PTHR10270">
    <property type="entry name" value="SOX TRANSCRIPTION FACTOR"/>
    <property type="match status" value="1"/>
</dbReference>
<feature type="compositionally biased region" description="Basic and acidic residues" evidence="13">
    <location>
        <begin position="327"/>
        <end position="340"/>
    </location>
</feature>
<keyword evidence="5" id="KW-0112">Calmodulin-binding</keyword>
<evidence type="ECO:0000256" key="11">
    <source>
        <dbReference type="ARBA" id="ARBA00045821"/>
    </source>
</evidence>
<evidence type="ECO:0000256" key="8">
    <source>
        <dbReference type="ARBA" id="ARBA00023159"/>
    </source>
</evidence>
<dbReference type="PROSITE" id="PS50118">
    <property type="entry name" value="HMG_BOX_2"/>
    <property type="match status" value="1"/>
</dbReference>
<sequence>MEFNSIDTGSDIFHDLMMGTNVTHSSAAQLAQQVSFGQVEFEDLFPQNDKELVSSPQDLEVNLDSPVSLDMRYESIDMSMFNPPQNDHLASPTLAGDNFNSSSSTAMSPSLNDGHSVVSSATPQPDLCPSPAAGQSNEDDELIEHDRKLLAERMLPYDKFPANNDWTLEQRVDRLLELSPCKRYTKKLLMNLDSVEDPEEKVNILIEVVSKIRLNFVWNQVQPHELHKPYTSASFCKKEKKKDAEGHVNPKRPMNAFMIWSKQCRSLISQICPQLHNATISKKLGVWWRKFSNEEKDVFEREKAVLTAFHAYEFPEYKYRPRKKACKKSDDKPEPSIKEKSSKKRKAQDTKTFTQGSEKQIQQPRQSPLKGINISEPRANLDPALQRKLQSKMNVKIDPDMRRDMSLSQGNRYTAINLVDLTSFQSAVDRSSSPITVKRLCLRPIEVQQTVPPTTVDLGENINRSTVFDTPGNSPHTPVTPVTPNNETSIGLVPATSQGQQCFDFTLSSTQRLMEHLTANNKVSTANQLVFPVGSLFKTPSVQNDTGKLVINNNNSINENNNDLFINNNNALQLQSNNVVVKRDFVSQNNHLAIKSEPIEPTWSLSVKTEPQWSVSVKAEPAHFSPVFVKSEPEVSNTVSMPIKSVLDIDSIHQLPMLSADTVDEAFHIVATDEVWFLCIKPVYNKVMSGFQAPVWRVRQCRVRIHDSRVPADLRADSLASDNREGVAQD</sequence>
<evidence type="ECO:0000256" key="3">
    <source>
        <dbReference type="ARBA" id="ARBA00019052"/>
    </source>
</evidence>
<dbReference type="GO" id="GO:0000978">
    <property type="term" value="F:RNA polymerase II cis-regulatory region sequence-specific DNA binding"/>
    <property type="evidence" value="ECO:0007669"/>
    <property type="project" value="TreeGrafter"/>
</dbReference>
<dbReference type="Pfam" id="PF00505">
    <property type="entry name" value="HMG_box"/>
    <property type="match status" value="1"/>
</dbReference>
<evidence type="ECO:0000256" key="5">
    <source>
        <dbReference type="ARBA" id="ARBA00022860"/>
    </source>
</evidence>
<dbReference type="SUPFAM" id="SSF47095">
    <property type="entry name" value="HMG-box"/>
    <property type="match status" value="1"/>
</dbReference>
<evidence type="ECO:0000256" key="2">
    <source>
        <dbReference type="ARBA" id="ARBA00005998"/>
    </source>
</evidence>
<keyword evidence="16" id="KW-1185">Reference proteome</keyword>
<keyword evidence="9" id="KW-0804">Transcription</keyword>
<keyword evidence="7 12" id="KW-0238">DNA-binding</keyword>
<feature type="region of interest" description="Disordered" evidence="13">
    <location>
        <begin position="323"/>
        <end position="375"/>
    </location>
</feature>
<evidence type="ECO:0000256" key="12">
    <source>
        <dbReference type="PROSITE-ProRule" id="PRU00267"/>
    </source>
</evidence>
<evidence type="ECO:0000256" key="10">
    <source>
        <dbReference type="ARBA" id="ARBA00032498"/>
    </source>
</evidence>
<evidence type="ECO:0000256" key="6">
    <source>
        <dbReference type="ARBA" id="ARBA00022928"/>
    </source>
</evidence>
<keyword evidence="6" id="KW-0726">Sexual differentiation</keyword>
<dbReference type="SMART" id="SM00398">
    <property type="entry name" value="HMG"/>
    <property type="match status" value="1"/>
</dbReference>
<evidence type="ECO:0000313" key="15">
    <source>
        <dbReference type="EMBL" id="GFN95086.1"/>
    </source>
</evidence>
<comment type="subcellular location">
    <subcellularLocation>
        <location evidence="1">Nucleus speckle</location>
    </subcellularLocation>
</comment>
<feature type="region of interest" description="Disordered" evidence="13">
    <location>
        <begin position="465"/>
        <end position="484"/>
    </location>
</feature>
<feature type="region of interest" description="Disordered" evidence="13">
    <location>
        <begin position="83"/>
        <end position="141"/>
    </location>
</feature>
<evidence type="ECO:0000256" key="13">
    <source>
        <dbReference type="SAM" id="MobiDB-lite"/>
    </source>
</evidence>
<dbReference type="InterPro" id="IPR009071">
    <property type="entry name" value="HMG_box_dom"/>
</dbReference>
<evidence type="ECO:0000256" key="4">
    <source>
        <dbReference type="ARBA" id="ARBA00022782"/>
    </source>
</evidence>
<dbReference type="GO" id="GO:0007548">
    <property type="term" value="P:sex differentiation"/>
    <property type="evidence" value="ECO:0007669"/>
    <property type="project" value="UniProtKB-KW"/>
</dbReference>
<proteinExistence type="inferred from homology"/>
<dbReference type="EMBL" id="BLXT01002484">
    <property type="protein sequence ID" value="GFN95086.1"/>
    <property type="molecule type" value="Genomic_DNA"/>
</dbReference>
<dbReference type="Proteomes" id="UP000735302">
    <property type="component" value="Unassembled WGS sequence"/>
</dbReference>
<dbReference type="InterPro" id="IPR036910">
    <property type="entry name" value="HMG_box_dom_sf"/>
</dbReference>
<keyword evidence="12" id="KW-0539">Nucleus</keyword>
<name>A0AAV3ZID9_9GAST</name>
<feature type="domain" description="HMG box" evidence="14">
    <location>
        <begin position="250"/>
        <end position="318"/>
    </location>
</feature>
<gene>
    <name evidence="15" type="ORF">PoB_002159200</name>
</gene>
<dbReference type="InterPro" id="IPR050140">
    <property type="entry name" value="SRY-related_HMG-box_TF-like"/>
</dbReference>
<accession>A0AAV3ZID9</accession>
<comment type="caution">
    <text evidence="15">The sequence shown here is derived from an EMBL/GenBank/DDBJ whole genome shotgun (WGS) entry which is preliminary data.</text>
</comment>
<evidence type="ECO:0000313" key="16">
    <source>
        <dbReference type="Proteomes" id="UP000735302"/>
    </source>
</evidence>
<evidence type="ECO:0000256" key="9">
    <source>
        <dbReference type="ARBA" id="ARBA00023163"/>
    </source>
</evidence>
<evidence type="ECO:0000256" key="1">
    <source>
        <dbReference type="ARBA" id="ARBA00004324"/>
    </source>
</evidence>
<comment type="function">
    <text evidence="11">Transcriptional regulator that controls a genetic switch in male development. It is necessary and sufficient for initiating male sex determination by directing the development of supporting cell precursors (pre-Sertoli cells) as Sertoli rather than granulosa cells. Involved in different aspects of gene regulation including promoter activation or repression. Binds to the DNA consensus sequence 5'-[AT]AACAA[AT]-3'. SRY HMG box recognizes DNA by partial intercalation in the minor groove and promotes DNA bending. Also involved in pre-mRNA splicing. In male adult brain involved in the maintenance of motor functions of dopaminergic neurons.</text>
</comment>
<comment type="similarity">
    <text evidence="2">Belongs to the SRY family.</text>
</comment>
<keyword evidence="8" id="KW-0010">Activator</keyword>
<protein>
    <recommendedName>
        <fullName evidence="3">Sex-determining region Y protein</fullName>
    </recommendedName>
    <alternativeName>
        <fullName evidence="10">Testis-determining factor</fullName>
    </alternativeName>
</protein>
<keyword evidence="4" id="KW-0221">Differentiation</keyword>
<feature type="compositionally biased region" description="Polar residues" evidence="13">
    <location>
        <begin position="350"/>
        <end position="366"/>
    </location>
</feature>
<dbReference type="Gene3D" id="1.10.30.10">
    <property type="entry name" value="High mobility group box domain"/>
    <property type="match status" value="1"/>
</dbReference>
<feature type="DNA-binding region" description="HMG box" evidence="12">
    <location>
        <begin position="250"/>
        <end position="318"/>
    </location>
</feature>
<dbReference type="GO" id="GO:0030154">
    <property type="term" value="P:cell differentiation"/>
    <property type="evidence" value="ECO:0007669"/>
    <property type="project" value="UniProtKB-KW"/>
</dbReference>
<dbReference type="GO" id="GO:0001228">
    <property type="term" value="F:DNA-binding transcription activator activity, RNA polymerase II-specific"/>
    <property type="evidence" value="ECO:0007669"/>
    <property type="project" value="TreeGrafter"/>
</dbReference>
<evidence type="ECO:0000256" key="7">
    <source>
        <dbReference type="ARBA" id="ARBA00023125"/>
    </source>
</evidence>